<name>A0ABP5TYA7_9ACTN</name>
<comment type="caution">
    <text evidence="2">The sequence shown here is derived from an EMBL/GenBank/DDBJ whole genome shotgun (WGS) entry which is preliminary data.</text>
</comment>
<evidence type="ECO:0000313" key="2">
    <source>
        <dbReference type="EMBL" id="GAA2364713.1"/>
    </source>
</evidence>
<protein>
    <submittedName>
        <fullName evidence="2">Uncharacterized protein</fullName>
    </submittedName>
</protein>
<organism evidence="2 3">
    <name type="scientific">Dactylosporangium salmoneum</name>
    <dbReference type="NCBI Taxonomy" id="53361"/>
    <lineage>
        <taxon>Bacteria</taxon>
        <taxon>Bacillati</taxon>
        <taxon>Actinomycetota</taxon>
        <taxon>Actinomycetes</taxon>
        <taxon>Micromonosporales</taxon>
        <taxon>Micromonosporaceae</taxon>
        <taxon>Dactylosporangium</taxon>
    </lineage>
</organism>
<dbReference type="EMBL" id="BAAARV010000061">
    <property type="protein sequence ID" value="GAA2364713.1"/>
    <property type="molecule type" value="Genomic_DNA"/>
</dbReference>
<sequence length="158" mass="17468">MGDFARSPDPPRAGLAEMRTAVNVADAKWDWKMRHKFVIFSGSGSGVRRVRPSRVGYLFVIDLESLGAECRFFRELQISGSKAEKPAAGFTVTLQLQRVSCREPGAERQRGVNESSVPRKAIRVMEGVRFGRGEPRHTAVTHGGGLTCKPKLRSGRSR</sequence>
<gene>
    <name evidence="2" type="ORF">GCM10010170_062780</name>
</gene>
<evidence type="ECO:0000256" key="1">
    <source>
        <dbReference type="SAM" id="MobiDB-lite"/>
    </source>
</evidence>
<reference evidence="3" key="1">
    <citation type="journal article" date="2019" name="Int. J. Syst. Evol. Microbiol.">
        <title>The Global Catalogue of Microorganisms (GCM) 10K type strain sequencing project: providing services to taxonomists for standard genome sequencing and annotation.</title>
        <authorList>
            <consortium name="The Broad Institute Genomics Platform"/>
            <consortium name="The Broad Institute Genome Sequencing Center for Infectious Disease"/>
            <person name="Wu L."/>
            <person name="Ma J."/>
        </authorList>
    </citation>
    <scope>NUCLEOTIDE SEQUENCE [LARGE SCALE GENOMIC DNA]</scope>
    <source>
        <strain evidence="3">JCM 3272</strain>
    </source>
</reference>
<keyword evidence="3" id="KW-1185">Reference proteome</keyword>
<accession>A0ABP5TYA7</accession>
<feature type="region of interest" description="Disordered" evidence="1">
    <location>
        <begin position="138"/>
        <end position="158"/>
    </location>
</feature>
<evidence type="ECO:0000313" key="3">
    <source>
        <dbReference type="Proteomes" id="UP001501444"/>
    </source>
</evidence>
<proteinExistence type="predicted"/>
<dbReference type="Proteomes" id="UP001501444">
    <property type="component" value="Unassembled WGS sequence"/>
</dbReference>